<reference evidence="3 4" key="1">
    <citation type="submission" date="2016-10" db="EMBL/GenBank/DDBJ databases">
        <authorList>
            <person name="Varghese N."/>
            <person name="Submissions S."/>
        </authorList>
    </citation>
    <scope>NUCLEOTIDE SEQUENCE [LARGE SCALE GENOMIC DNA]</scope>
    <source>
        <strain evidence="3 4">S7-754</strain>
    </source>
</reference>
<dbReference type="OrthoDB" id="7052005at2"/>
<name>A0A1G7IGB9_9SPHN</name>
<dbReference type="Proteomes" id="UP000323502">
    <property type="component" value="Unassembled WGS sequence"/>
</dbReference>
<dbReference type="EMBL" id="WSUT01000005">
    <property type="protein sequence ID" value="MWC44264.1"/>
    <property type="molecule type" value="Genomic_DNA"/>
</dbReference>
<accession>A0A1G7IGB9</accession>
<feature type="signal peptide" evidence="1">
    <location>
        <begin position="1"/>
        <end position="21"/>
    </location>
</feature>
<proteinExistence type="predicted"/>
<keyword evidence="4" id="KW-1185">Reference proteome</keyword>
<dbReference type="RefSeq" id="WP_149681669.1">
    <property type="nucleotide sequence ID" value="NZ_FNBI01000002.1"/>
</dbReference>
<evidence type="ECO:0000313" key="5">
    <source>
        <dbReference type="Proteomes" id="UP000436801"/>
    </source>
</evidence>
<dbReference type="EMBL" id="FNBI01000002">
    <property type="protein sequence ID" value="SDF11683.1"/>
    <property type="molecule type" value="Genomic_DNA"/>
</dbReference>
<organism evidence="3 4">
    <name type="scientific">Sphingomonas carotinifaciens</name>
    <dbReference type="NCBI Taxonomy" id="1166323"/>
    <lineage>
        <taxon>Bacteria</taxon>
        <taxon>Pseudomonadati</taxon>
        <taxon>Pseudomonadota</taxon>
        <taxon>Alphaproteobacteria</taxon>
        <taxon>Sphingomonadales</taxon>
        <taxon>Sphingomonadaceae</taxon>
        <taxon>Sphingomonas</taxon>
    </lineage>
</organism>
<dbReference type="Proteomes" id="UP000436801">
    <property type="component" value="Unassembled WGS sequence"/>
</dbReference>
<reference evidence="2 5" key="2">
    <citation type="submission" date="2019-12" db="EMBL/GenBank/DDBJ databases">
        <authorList>
            <person name="Zheng J."/>
        </authorList>
    </citation>
    <scope>NUCLEOTIDE SEQUENCE [LARGE SCALE GENOMIC DNA]</scope>
    <source>
        <strain evidence="2 5">DSM 27347</strain>
    </source>
</reference>
<protein>
    <submittedName>
        <fullName evidence="3">Uncharacterized protein</fullName>
    </submittedName>
</protein>
<keyword evidence="1" id="KW-0732">Signal</keyword>
<evidence type="ECO:0000313" key="2">
    <source>
        <dbReference type="EMBL" id="MWC44264.1"/>
    </source>
</evidence>
<evidence type="ECO:0000256" key="1">
    <source>
        <dbReference type="SAM" id="SignalP"/>
    </source>
</evidence>
<gene>
    <name evidence="2" type="ORF">GQR91_11470</name>
    <name evidence="3" type="ORF">SAMN05216557_102237</name>
</gene>
<evidence type="ECO:0000313" key="3">
    <source>
        <dbReference type="EMBL" id="SDF11683.1"/>
    </source>
</evidence>
<dbReference type="AlphaFoldDB" id="A0A1G7IGB9"/>
<feature type="chain" id="PRO_5036307314" evidence="1">
    <location>
        <begin position="22"/>
        <end position="774"/>
    </location>
</feature>
<evidence type="ECO:0000313" key="4">
    <source>
        <dbReference type="Proteomes" id="UP000323502"/>
    </source>
</evidence>
<sequence>MKCLIAALFALVCAITAPASAQTAPFDLTGPSLRIQVTHAGQTLPISRVPNLSAGDRLSIKAELPADQSAHYLLVAAFLRGATNPPPKDWFFQAETWTKKGRDGLSITVPSGARQIILFLAPQTGGDFKTLVDAVRGRPGAFVRAAQDLNQAALDRARLDSFLGAIHRLDPGDPARFEAVPPLLARSLAIKLNTDCLQRQVDLQAACLTQNRDSLVLSDGHSATITEALAGTPADLAMQIAATPQGGLGYYSPYIAVVRDVVRILGAFQTAQYQYIPALGLLRDDLIGLLLNAAPSFHSPYSVLVTALPMVDAPQIPPLRAARPDPLCIAAPRLTLPVEGAPLVYATPFAHNMALRLKRRDGTTIDLPARADAEAGGYRIDTAGLDLATLPPTAQGVLHGRWGFTAFDGPAFRLQTPTGWNWFPGGGSAVVGRVDAVTLAGGAATCVEGVSLRHPSGRIEPVTWSANAAGDLTIKLPLEKARPGAATLLIATTGQATPATLPLTLFNEASAIDALTLRPGDMEGELAGARLDAVARVMVGDLAFTPGALTRRDGRDHLILATPAPVFLTQGQTAPAKVTLKDGRVLTTTATIAAPRLRPEVIARTVARPPSLLTLADETALPHDATLTFSLRADHFDGRETIVVANADGTAVTTLVPGTDIMLQNARTLVATLAPARVFGPSIYGPLRYRVIQDGTPSPWQPLATLVRLPDITRAACSPDGCAITGARLFLIHSAGALTVPEGFTGTSLSVPTPLLHLSDAPAITATLQQTPAQ</sequence>